<gene>
    <name evidence="10" type="ORF">PRZ48_011647</name>
</gene>
<dbReference type="PANTHER" id="PTHR10589:SF29">
    <property type="entry name" value="UBIQUITIN CARBOXYL-TERMINAL HYDROLASE"/>
    <property type="match status" value="1"/>
</dbReference>
<dbReference type="Proteomes" id="UP001305779">
    <property type="component" value="Unassembled WGS sequence"/>
</dbReference>
<dbReference type="EMBL" id="JAXOVC010000009">
    <property type="protein sequence ID" value="KAK4497197.1"/>
    <property type="molecule type" value="Genomic_DNA"/>
</dbReference>
<evidence type="ECO:0000313" key="11">
    <source>
        <dbReference type="Proteomes" id="UP001305779"/>
    </source>
</evidence>
<feature type="active site" description="Nucleophile" evidence="7">
    <location>
        <position position="116"/>
    </location>
</feature>
<feature type="compositionally biased region" description="Basic residues" evidence="8">
    <location>
        <begin position="1"/>
        <end position="11"/>
    </location>
</feature>
<keyword evidence="11" id="KW-1185">Reference proteome</keyword>
<evidence type="ECO:0000256" key="1">
    <source>
        <dbReference type="ARBA" id="ARBA00000707"/>
    </source>
</evidence>
<feature type="compositionally biased region" description="Polar residues" evidence="8">
    <location>
        <begin position="12"/>
        <end position="21"/>
    </location>
</feature>
<dbReference type="InterPro" id="IPR001578">
    <property type="entry name" value="Peptidase_C12_UCH"/>
</dbReference>
<evidence type="ECO:0000313" key="10">
    <source>
        <dbReference type="EMBL" id="KAK4497197.1"/>
    </source>
</evidence>
<accession>A0ABR0E6Z6</accession>
<feature type="active site" description="Proton donor" evidence="7">
    <location>
        <position position="314"/>
    </location>
</feature>
<feature type="region of interest" description="Disordered" evidence="8">
    <location>
        <begin position="1"/>
        <end position="33"/>
    </location>
</feature>
<reference evidence="10 11" key="1">
    <citation type="journal article" date="2023" name="G3 (Bethesda)">
        <title>A chromosome-level genome assembly of Zasmidium syzygii isolated from banana leaves.</title>
        <authorList>
            <person name="van Westerhoven A.C."/>
            <person name="Mehrabi R."/>
            <person name="Talebi R."/>
            <person name="Steentjes M.B.F."/>
            <person name="Corcolon B."/>
            <person name="Chong P.A."/>
            <person name="Kema G.H.J."/>
            <person name="Seidl M.F."/>
        </authorList>
    </citation>
    <scope>NUCLEOTIDE SEQUENCE [LARGE SCALE GENOMIC DNA]</scope>
    <source>
        <strain evidence="10 11">P124</strain>
    </source>
</reference>
<dbReference type="InterPro" id="IPR036959">
    <property type="entry name" value="Peptidase_C12_UCH_sf"/>
</dbReference>
<dbReference type="Gene3D" id="3.40.532.10">
    <property type="entry name" value="Peptidase C12, ubiquitin carboxyl-terminal hydrolase"/>
    <property type="match status" value="1"/>
</dbReference>
<comment type="similarity">
    <text evidence="7">Belongs to the peptidase C12 family.</text>
</comment>
<organism evidence="10 11">
    <name type="scientific">Zasmidium cellare</name>
    <name type="common">Wine cellar mold</name>
    <name type="synonym">Racodium cellare</name>
    <dbReference type="NCBI Taxonomy" id="395010"/>
    <lineage>
        <taxon>Eukaryota</taxon>
        <taxon>Fungi</taxon>
        <taxon>Dikarya</taxon>
        <taxon>Ascomycota</taxon>
        <taxon>Pezizomycotina</taxon>
        <taxon>Dothideomycetes</taxon>
        <taxon>Dothideomycetidae</taxon>
        <taxon>Mycosphaerellales</taxon>
        <taxon>Mycosphaerellaceae</taxon>
        <taxon>Zasmidium</taxon>
    </lineage>
</organism>
<name>A0ABR0E6Z6_ZASCE</name>
<feature type="domain" description="UCH catalytic" evidence="9">
    <location>
        <begin position="36"/>
        <end position="384"/>
    </location>
</feature>
<dbReference type="EC" id="3.4.19.12" evidence="2 7"/>
<keyword evidence="5 7" id="KW-0378">Hydrolase</keyword>
<dbReference type="InterPro" id="IPR038765">
    <property type="entry name" value="Papain-like_cys_pep_sf"/>
</dbReference>
<dbReference type="SUPFAM" id="SSF54001">
    <property type="entry name" value="Cysteine proteinases"/>
    <property type="match status" value="2"/>
</dbReference>
<evidence type="ECO:0000256" key="2">
    <source>
        <dbReference type="ARBA" id="ARBA00012759"/>
    </source>
</evidence>
<dbReference type="Pfam" id="PF01088">
    <property type="entry name" value="Peptidase_C12"/>
    <property type="match status" value="1"/>
</dbReference>
<dbReference type="PROSITE" id="PS52048">
    <property type="entry name" value="UCH_DOMAIN"/>
    <property type="match status" value="1"/>
</dbReference>
<evidence type="ECO:0000256" key="3">
    <source>
        <dbReference type="ARBA" id="ARBA00022670"/>
    </source>
</evidence>
<evidence type="ECO:0000256" key="7">
    <source>
        <dbReference type="PROSITE-ProRule" id="PRU01393"/>
    </source>
</evidence>
<dbReference type="PANTHER" id="PTHR10589">
    <property type="entry name" value="UBIQUITIN CARBOXYL-TERMINAL HYDROLASE"/>
    <property type="match status" value="1"/>
</dbReference>
<evidence type="ECO:0000256" key="5">
    <source>
        <dbReference type="ARBA" id="ARBA00022801"/>
    </source>
</evidence>
<proteinExistence type="inferred from homology"/>
<comment type="catalytic activity">
    <reaction evidence="1 7">
        <text>Thiol-dependent hydrolysis of ester, thioester, amide, peptide and isopeptide bonds formed by the C-terminal Gly of ubiquitin (a 76-residue protein attached to proteins as an intracellular targeting signal).</text>
        <dbReference type="EC" id="3.4.19.12"/>
    </reaction>
</comment>
<feature type="compositionally biased region" description="Basic residues" evidence="8">
    <location>
        <begin position="290"/>
        <end position="299"/>
    </location>
</feature>
<comment type="caution">
    <text evidence="10">The sequence shown here is derived from an EMBL/GenBank/DDBJ whole genome shotgun (WGS) entry which is preliminary data.</text>
</comment>
<evidence type="ECO:0000259" key="9">
    <source>
        <dbReference type="PROSITE" id="PS52048"/>
    </source>
</evidence>
<keyword evidence="4 7" id="KW-0833">Ubl conjugation pathway</keyword>
<protein>
    <recommendedName>
        <fullName evidence="2 7">ubiquitinyl hydrolase 1</fullName>
        <ecNumber evidence="2 7">3.4.19.12</ecNumber>
    </recommendedName>
</protein>
<evidence type="ECO:0000256" key="6">
    <source>
        <dbReference type="ARBA" id="ARBA00022807"/>
    </source>
</evidence>
<keyword evidence="6 7" id="KW-0788">Thiol protease</keyword>
<feature type="region of interest" description="Disordered" evidence="8">
    <location>
        <begin position="210"/>
        <end position="308"/>
    </location>
</feature>
<keyword evidence="3 7" id="KW-0645">Protease</keyword>
<feature type="site" description="Important for enzyme activity" evidence="7">
    <location>
        <position position="329"/>
    </location>
</feature>
<feature type="site" description="Transition state stabilizer" evidence="7">
    <location>
        <position position="110"/>
    </location>
</feature>
<feature type="compositionally biased region" description="Basic and acidic residues" evidence="8">
    <location>
        <begin position="210"/>
        <end position="220"/>
    </location>
</feature>
<evidence type="ECO:0000256" key="4">
    <source>
        <dbReference type="ARBA" id="ARBA00022786"/>
    </source>
</evidence>
<sequence>MPPKRGTKRKANGTTAASSTKKGSELAPPDRGTWQGWVEMESEPAFFNVMLKDMGVRGVRIQEVYSMDPDILATLPQPVHAFIFLFRYKTQDEEDSATGSNQDHIWFANQIPDFACASVAMLNIVNNIPGLQMGQELRNFKTFTEAMSPMEKGDAIDSFDFVRRIHNSFATENDILNANMHTKGKVDKFKKKQAAAKALETKRAKKAAQEAKYAEEDAKKPAKASTRGKKTTAKEATTPANTSKARTSRSTRAAKVDPDDDYGSKPKSKSKGKANGVKDEDEDESTGLRRSGRAKKPPKKIAQDEEDEAESGFHFIAYMPIGDHVWKLDGLDRHPHDMGSFGLGGNGADGGTGNWVDVASPAMMQRMEDFAGSDIEFNLMAVVHDPAVNESQQLLSNIKTLLAYDTKLDAIFEDWREMEGAETVKDVITGLSPEFAITQGDIDDTELPPDTEEKITAEDDLLELIRLRGRVIAEQKFLRANLRDAMVSTKEDDEKARHRRHDYGGFVRSWLGALAEERDQLVSDGNNNKAQDAWEARASQTATIGRWNCDFESLAHPS</sequence>
<evidence type="ECO:0000256" key="8">
    <source>
        <dbReference type="SAM" id="MobiDB-lite"/>
    </source>
</evidence>